<protein>
    <recommendedName>
        <fullName evidence="2">adenine deaminase</fullName>
        <ecNumber evidence="2">3.5.4.2</ecNumber>
    </recommendedName>
</protein>
<evidence type="ECO:0000256" key="4">
    <source>
        <dbReference type="ARBA" id="ARBA00047720"/>
    </source>
</evidence>
<evidence type="ECO:0000313" key="8">
    <source>
        <dbReference type="Proteomes" id="UP000013520"/>
    </source>
</evidence>
<dbReference type="STRING" id="767817.Desgi_1432"/>
<comment type="catalytic activity">
    <reaction evidence="4">
        <text>adenine + H2O + H(+) = hypoxanthine + NH4(+)</text>
        <dbReference type="Rhea" id="RHEA:23688"/>
        <dbReference type="ChEBI" id="CHEBI:15377"/>
        <dbReference type="ChEBI" id="CHEBI:15378"/>
        <dbReference type="ChEBI" id="CHEBI:16708"/>
        <dbReference type="ChEBI" id="CHEBI:17368"/>
        <dbReference type="ChEBI" id="CHEBI:28938"/>
        <dbReference type="EC" id="3.5.4.2"/>
    </reaction>
</comment>
<dbReference type="RefSeq" id="WP_006522719.1">
    <property type="nucleotide sequence ID" value="NC_021184.1"/>
</dbReference>
<comment type="similarity">
    <text evidence="1">Belongs to the metallo-dependent hydrolases superfamily. Adenine deaminase family.</text>
</comment>
<dbReference type="PANTHER" id="PTHR11113">
    <property type="entry name" value="N-ACETYLGLUCOSAMINE-6-PHOSPHATE DEACETYLASE"/>
    <property type="match status" value="1"/>
</dbReference>
<evidence type="ECO:0000256" key="3">
    <source>
        <dbReference type="ARBA" id="ARBA00022801"/>
    </source>
</evidence>
<dbReference type="Proteomes" id="UP000013520">
    <property type="component" value="Chromosome"/>
</dbReference>
<evidence type="ECO:0000259" key="6">
    <source>
        <dbReference type="Pfam" id="PF13382"/>
    </source>
</evidence>
<accession>R4KK48</accession>
<organism evidence="7 8">
    <name type="scientific">Desulfoscipio gibsoniae DSM 7213</name>
    <dbReference type="NCBI Taxonomy" id="767817"/>
    <lineage>
        <taxon>Bacteria</taxon>
        <taxon>Bacillati</taxon>
        <taxon>Bacillota</taxon>
        <taxon>Clostridia</taxon>
        <taxon>Eubacteriales</taxon>
        <taxon>Desulfallaceae</taxon>
        <taxon>Desulfoscipio</taxon>
    </lineage>
</organism>
<dbReference type="eggNOG" id="COG1001">
    <property type="taxonomic scope" value="Bacteria"/>
</dbReference>
<proteinExistence type="inferred from homology"/>
<dbReference type="HOGENOM" id="CLU_027935_0_0_9"/>
<dbReference type="Pfam" id="PF13382">
    <property type="entry name" value="Adenine_deam_C"/>
    <property type="match status" value="1"/>
</dbReference>
<dbReference type="GO" id="GO:0000034">
    <property type="term" value="F:adenine deaminase activity"/>
    <property type="evidence" value="ECO:0007669"/>
    <property type="project" value="UniProtKB-EC"/>
</dbReference>
<keyword evidence="8" id="KW-1185">Reference proteome</keyword>
<sequence length="586" mass="64249">MNMEEYKDLIQVPLGRVHADKVINNARIINTYTGKVQSGLKVAIKGSRIAYVGTSDSMVGEETEVIDATGMFLAPGYIDPHGHTDFGANPITLVNEILPRGTTAIMTDTKSLTAALGVTGIQALLDMTEQLPLKFFYAVTAANPIFPHLEGEESLSMEEYTRFINHPRVLAVGELVSWVRAIDLDETVLSKLNLARRLNKRIEGHGAGCSPETLNALINVGITSCHESITPEEIQHRINLGIHAMLRHGSIRSDLEALSRVITMDPELDTRWMMLTPDCFSPGDILTHGYMVFLVEEAIRCGVPPVKAIQMATINPAQYLGIDRVVGGIGPSRYADILFLEHPSLPAPVKVMVNGEIVAENGKLIQHSQLNCPRFHPGNWRSGRVPSFKAAVTEHFLVKAVAADGEYEQVPVIKIVNRTITKLDYVKLPVKSGELIINDEDILKISMLHINRDRFATAFMKGYGASIGGLATSTAHDHHTPFVIGNNEDDMALAFNRMMEIGGGLVLVDGGQIKGECPMVIGGIMSNRDMGSLNRELKVIEQYLMERGCKSGPLITLDFLAHTGVPFIRITPSGLYDVRSKEILFS</sequence>
<dbReference type="SUPFAM" id="SSF51556">
    <property type="entry name" value="Metallo-dependent hydrolases"/>
    <property type="match status" value="1"/>
</dbReference>
<dbReference type="SUPFAM" id="SSF51338">
    <property type="entry name" value="Composite domain of metallo-dependent hydrolases"/>
    <property type="match status" value="1"/>
</dbReference>
<feature type="domain" description="Adenine deaminase C-terminal" evidence="6">
    <location>
        <begin position="419"/>
        <end position="581"/>
    </location>
</feature>
<evidence type="ECO:0000256" key="2">
    <source>
        <dbReference type="ARBA" id="ARBA00012782"/>
    </source>
</evidence>
<dbReference type="InterPro" id="IPR026912">
    <property type="entry name" value="Adenine_deam_C"/>
</dbReference>
<dbReference type="AlphaFoldDB" id="R4KK48"/>
<evidence type="ECO:0000313" key="7">
    <source>
        <dbReference type="EMBL" id="AGL00930.1"/>
    </source>
</evidence>
<dbReference type="InterPro" id="IPR032466">
    <property type="entry name" value="Metal_Hydrolase"/>
</dbReference>
<feature type="domain" description="Amidohydrolase-related" evidence="5">
    <location>
        <begin position="73"/>
        <end position="358"/>
    </location>
</feature>
<evidence type="ECO:0000256" key="1">
    <source>
        <dbReference type="ARBA" id="ARBA00006773"/>
    </source>
</evidence>
<keyword evidence="3" id="KW-0378">Hydrolase</keyword>
<dbReference type="Pfam" id="PF01979">
    <property type="entry name" value="Amidohydro_1"/>
    <property type="match status" value="1"/>
</dbReference>
<dbReference type="EMBL" id="CP003273">
    <property type="protein sequence ID" value="AGL00930.1"/>
    <property type="molecule type" value="Genomic_DNA"/>
</dbReference>
<dbReference type="Gene3D" id="3.20.20.140">
    <property type="entry name" value="Metal-dependent hydrolases"/>
    <property type="match status" value="1"/>
</dbReference>
<name>R4KK48_9FIRM</name>
<dbReference type="Gene3D" id="2.30.40.10">
    <property type="entry name" value="Urease, subunit C, domain 1"/>
    <property type="match status" value="1"/>
</dbReference>
<dbReference type="InterPro" id="IPR006680">
    <property type="entry name" value="Amidohydro-rel"/>
</dbReference>
<gene>
    <name evidence="7" type="ORF">Desgi_1432</name>
</gene>
<dbReference type="InterPro" id="IPR011059">
    <property type="entry name" value="Metal-dep_hydrolase_composite"/>
</dbReference>
<dbReference type="PANTHER" id="PTHR11113:SF2">
    <property type="entry name" value="ADENINE DEAMINASE"/>
    <property type="match status" value="1"/>
</dbReference>
<reference evidence="7 8" key="1">
    <citation type="submission" date="2012-01" db="EMBL/GenBank/DDBJ databases">
        <title>Complete sequence of Desulfotomaculum gibsoniae DSM 7213.</title>
        <authorList>
            <consortium name="US DOE Joint Genome Institute"/>
            <person name="Lucas S."/>
            <person name="Han J."/>
            <person name="Lapidus A."/>
            <person name="Cheng J.-F."/>
            <person name="Goodwin L."/>
            <person name="Pitluck S."/>
            <person name="Peters L."/>
            <person name="Ovchinnikova G."/>
            <person name="Teshima H."/>
            <person name="Detter J.C."/>
            <person name="Han C."/>
            <person name="Tapia R."/>
            <person name="Land M."/>
            <person name="Hauser L."/>
            <person name="Kyrpides N."/>
            <person name="Ivanova N."/>
            <person name="Pagani I."/>
            <person name="Parshina S."/>
            <person name="Plugge C."/>
            <person name="Muyzer G."/>
            <person name="Kuever J."/>
            <person name="Ivanova A."/>
            <person name="Nazina T."/>
            <person name="Klenk H.-P."/>
            <person name="Brambilla E."/>
            <person name="Spring S."/>
            <person name="Stams A.F."/>
            <person name="Woyke T."/>
        </authorList>
    </citation>
    <scope>NUCLEOTIDE SEQUENCE [LARGE SCALE GENOMIC DNA]</scope>
    <source>
        <strain evidence="7 8">DSM 7213</strain>
    </source>
</reference>
<evidence type="ECO:0000259" key="5">
    <source>
        <dbReference type="Pfam" id="PF01979"/>
    </source>
</evidence>
<dbReference type="EC" id="3.5.4.2" evidence="2"/>
<dbReference type="KEGG" id="dgi:Desgi_1432"/>